<sequence length="46" mass="4834">MGICARAIQRTSPVLSRGQLESDVIVRAIGSDVHADVGALRTAGRE</sequence>
<proteinExistence type="predicted"/>
<protein>
    <submittedName>
        <fullName evidence="1">Uncharacterized protein</fullName>
    </submittedName>
</protein>
<gene>
    <name evidence="1" type="ORF">N802_01115</name>
</gene>
<comment type="caution">
    <text evidence="1">The sequence shown here is derived from an EMBL/GenBank/DDBJ whole genome shotgun (WGS) entry which is preliminary data.</text>
</comment>
<evidence type="ECO:0000313" key="2">
    <source>
        <dbReference type="Proteomes" id="UP000030002"/>
    </source>
</evidence>
<dbReference type="STRING" id="1385520.N802_01115"/>
<evidence type="ECO:0000313" key="1">
    <source>
        <dbReference type="EMBL" id="KGN35005.1"/>
    </source>
</evidence>
<dbReference type="Proteomes" id="UP000030002">
    <property type="component" value="Unassembled WGS sequence"/>
</dbReference>
<name>A0A0A0JCC8_9MICO</name>
<organism evidence="1 2">
    <name type="scientific">Knoellia sinensis KCTC 19936</name>
    <dbReference type="NCBI Taxonomy" id="1385520"/>
    <lineage>
        <taxon>Bacteria</taxon>
        <taxon>Bacillati</taxon>
        <taxon>Actinomycetota</taxon>
        <taxon>Actinomycetes</taxon>
        <taxon>Micrococcales</taxon>
        <taxon>Intrasporangiaceae</taxon>
        <taxon>Knoellia</taxon>
    </lineage>
</organism>
<dbReference type="AlphaFoldDB" id="A0A0A0JCC8"/>
<reference evidence="1 2" key="1">
    <citation type="submission" date="2013-08" db="EMBL/GenBank/DDBJ databases">
        <title>The genome sequence of Knoellia sinensis.</title>
        <authorList>
            <person name="Zhu W."/>
            <person name="Wang G."/>
        </authorList>
    </citation>
    <scope>NUCLEOTIDE SEQUENCE [LARGE SCALE GENOMIC DNA]</scope>
    <source>
        <strain evidence="1 2">KCTC 19936</strain>
    </source>
</reference>
<dbReference type="EMBL" id="AVPJ01000001">
    <property type="protein sequence ID" value="KGN35005.1"/>
    <property type="molecule type" value="Genomic_DNA"/>
</dbReference>
<accession>A0A0A0JCC8</accession>
<keyword evidence="2" id="KW-1185">Reference proteome</keyword>